<comment type="similarity">
    <text evidence="2">Belongs to the type III secretion exporter family.</text>
</comment>
<dbReference type="InterPro" id="IPR006135">
    <property type="entry name" value="T3SS_substrate_exporter"/>
</dbReference>
<dbReference type="RefSeq" id="WP_059731798.1">
    <property type="nucleotide sequence ID" value="NZ_LOYH01000089.1"/>
</dbReference>
<dbReference type="Proteomes" id="UP000069001">
    <property type="component" value="Unassembled WGS sequence"/>
</dbReference>
<evidence type="ECO:0000256" key="5">
    <source>
        <dbReference type="ARBA" id="ARBA00022692"/>
    </source>
</evidence>
<keyword evidence="5 10" id="KW-0812">Transmembrane</keyword>
<gene>
    <name evidence="11" type="ORF">WS90_25195</name>
</gene>
<dbReference type="NCBIfam" id="TIGR01404">
    <property type="entry name" value="FlhB_rel_III"/>
    <property type="match status" value="1"/>
</dbReference>
<dbReference type="PANTHER" id="PTHR30531:SF12">
    <property type="entry name" value="FLAGELLAR BIOSYNTHETIC PROTEIN FLHB"/>
    <property type="match status" value="1"/>
</dbReference>
<dbReference type="GO" id="GO:0009306">
    <property type="term" value="P:protein secretion"/>
    <property type="evidence" value="ECO:0007669"/>
    <property type="project" value="InterPro"/>
</dbReference>
<dbReference type="Pfam" id="PF01312">
    <property type="entry name" value="Bac_export_2"/>
    <property type="match status" value="1"/>
</dbReference>
<keyword evidence="7 10" id="KW-0472">Membrane</keyword>
<dbReference type="Gene3D" id="3.40.1690.10">
    <property type="entry name" value="secretion proteins EscU"/>
    <property type="match status" value="1"/>
</dbReference>
<evidence type="ECO:0000256" key="4">
    <source>
        <dbReference type="ARBA" id="ARBA00022475"/>
    </source>
</evidence>
<protein>
    <recommendedName>
        <fullName evidence="3">Secretion apparatus protein BsaZ</fullName>
    </recommendedName>
</protein>
<keyword evidence="4" id="KW-1003">Cell membrane</keyword>
<evidence type="ECO:0000256" key="1">
    <source>
        <dbReference type="ARBA" id="ARBA00004651"/>
    </source>
</evidence>
<reference evidence="11 12" key="1">
    <citation type="submission" date="2015-11" db="EMBL/GenBank/DDBJ databases">
        <title>Expanding the genomic diversity of Burkholderia species for the development of highly accurate diagnostics.</title>
        <authorList>
            <person name="Sahl J."/>
            <person name="Keim P."/>
            <person name="Wagner D."/>
        </authorList>
    </citation>
    <scope>NUCLEOTIDE SEQUENCE [LARGE SCALE GENOMIC DNA]</scope>
    <source>
        <strain evidence="11 12">MSMB1302</strain>
    </source>
</reference>
<evidence type="ECO:0000256" key="10">
    <source>
        <dbReference type="SAM" id="Phobius"/>
    </source>
</evidence>
<comment type="subcellular location">
    <subcellularLocation>
        <location evidence="1">Cell membrane</location>
        <topology evidence="1">Multi-pass membrane protein</topology>
    </subcellularLocation>
</comment>
<evidence type="ECO:0000313" key="12">
    <source>
        <dbReference type="Proteomes" id="UP000069001"/>
    </source>
</evidence>
<dbReference type="PRINTS" id="PR00950">
    <property type="entry name" value="TYPE3IMSPROT"/>
</dbReference>
<evidence type="ECO:0000256" key="7">
    <source>
        <dbReference type="ARBA" id="ARBA00023136"/>
    </source>
</evidence>
<sequence length="358" mass="38534">MSDEKTERPTAKRLRDAREDGEVATSPDVTVAALFIATTVLMSVAGSYLGDHMRVLLSIGLDIGAAQRDTFELHRTLGRMAIEAACLAGPFIAVAALAAIVGSVCQAGLVLSLEPVMPKLDAINPATGLRKIFSMRTVIDLLKLLVKALVVGVVLWQGVMQLLPLILGVAHEPLIDVVQIGWRVLCRFTAVACALFSVVGTADWGIQRWLFIRDHRMSKDEVKREFKDVDGNLEIKGERRKVAHELIFGDPRQRVAQAKAVVVNPTHFAVALGYDPDAVGVPHVLAKGVDAAALQLRAYAIALGVPIIANPPLARALYKIDVDAPIPEALFEAVAAVLKWVDDLGRPTNGDAPAHPFP</sequence>
<proteinExistence type="inferred from homology"/>
<dbReference type="InterPro" id="IPR029025">
    <property type="entry name" value="T3SS_substrate_exporter_C"/>
</dbReference>
<keyword evidence="6 10" id="KW-1133">Transmembrane helix</keyword>
<dbReference type="GO" id="GO:0005886">
    <property type="term" value="C:plasma membrane"/>
    <property type="evidence" value="ECO:0007669"/>
    <property type="project" value="UniProtKB-SubCell"/>
</dbReference>
<dbReference type="PANTHER" id="PTHR30531">
    <property type="entry name" value="FLAGELLAR BIOSYNTHETIC PROTEIN FLHB"/>
    <property type="match status" value="1"/>
</dbReference>
<feature type="transmembrane region" description="Helical" evidence="10">
    <location>
        <begin position="29"/>
        <end position="49"/>
    </location>
</feature>
<dbReference type="AlphaFoldDB" id="A0A118KEK9"/>
<dbReference type="SUPFAM" id="SSF160544">
    <property type="entry name" value="EscU C-terminal domain-like"/>
    <property type="match status" value="1"/>
</dbReference>
<accession>A0A118KEK9</accession>
<evidence type="ECO:0000256" key="2">
    <source>
        <dbReference type="ARBA" id="ARBA00010690"/>
    </source>
</evidence>
<evidence type="ECO:0000256" key="6">
    <source>
        <dbReference type="ARBA" id="ARBA00022989"/>
    </source>
</evidence>
<evidence type="ECO:0000256" key="9">
    <source>
        <dbReference type="SAM" id="MobiDB-lite"/>
    </source>
</evidence>
<evidence type="ECO:0000256" key="8">
    <source>
        <dbReference type="ARBA" id="ARBA00024974"/>
    </source>
</evidence>
<comment type="function">
    <text evidence="8">Part of the bsa type III secretion system, is involved in the intracellular replication of invading bacteria inside the host cell. Probably necessary for the lysis of the vacuole membrane and escape into the host cell cytoplasm.</text>
</comment>
<feature type="transmembrane region" description="Helical" evidence="10">
    <location>
        <begin position="187"/>
        <end position="206"/>
    </location>
</feature>
<evidence type="ECO:0000256" key="3">
    <source>
        <dbReference type="ARBA" id="ARBA00018628"/>
    </source>
</evidence>
<comment type="caution">
    <text evidence="11">The sequence shown here is derived from an EMBL/GenBank/DDBJ whole genome shotgun (WGS) entry which is preliminary data.</text>
</comment>
<feature type="region of interest" description="Disordered" evidence="9">
    <location>
        <begin position="1"/>
        <end position="21"/>
    </location>
</feature>
<evidence type="ECO:0000313" key="11">
    <source>
        <dbReference type="EMBL" id="KVK75944.1"/>
    </source>
</evidence>
<name>A0A118KEK9_BURCE</name>
<dbReference type="EMBL" id="LOYH01000089">
    <property type="protein sequence ID" value="KVK75944.1"/>
    <property type="molecule type" value="Genomic_DNA"/>
</dbReference>
<feature type="transmembrane region" description="Helical" evidence="10">
    <location>
        <begin position="144"/>
        <end position="167"/>
    </location>
</feature>
<organism evidence="11 12">
    <name type="scientific">Burkholderia cepacia</name>
    <name type="common">Pseudomonas cepacia</name>
    <dbReference type="NCBI Taxonomy" id="292"/>
    <lineage>
        <taxon>Bacteria</taxon>
        <taxon>Pseudomonadati</taxon>
        <taxon>Pseudomonadota</taxon>
        <taxon>Betaproteobacteria</taxon>
        <taxon>Burkholderiales</taxon>
        <taxon>Burkholderiaceae</taxon>
        <taxon>Burkholderia</taxon>
        <taxon>Burkholderia cepacia complex</taxon>
    </lineage>
</organism>
<dbReference type="InterPro" id="IPR006307">
    <property type="entry name" value="BsaZ-like"/>
</dbReference>